<evidence type="ECO:0000313" key="1">
    <source>
        <dbReference type="EMBL" id="KAJ4719223.1"/>
    </source>
</evidence>
<gene>
    <name evidence="1" type="ORF">OWV82_010833</name>
</gene>
<dbReference type="EMBL" id="CM051398">
    <property type="protein sequence ID" value="KAJ4719223.1"/>
    <property type="molecule type" value="Genomic_DNA"/>
</dbReference>
<comment type="caution">
    <text evidence="1">The sequence shown here is derived from an EMBL/GenBank/DDBJ whole genome shotgun (WGS) entry which is preliminary data.</text>
</comment>
<organism evidence="1 2">
    <name type="scientific">Melia azedarach</name>
    <name type="common">Chinaberry tree</name>
    <dbReference type="NCBI Taxonomy" id="155640"/>
    <lineage>
        <taxon>Eukaryota</taxon>
        <taxon>Viridiplantae</taxon>
        <taxon>Streptophyta</taxon>
        <taxon>Embryophyta</taxon>
        <taxon>Tracheophyta</taxon>
        <taxon>Spermatophyta</taxon>
        <taxon>Magnoliopsida</taxon>
        <taxon>eudicotyledons</taxon>
        <taxon>Gunneridae</taxon>
        <taxon>Pentapetalae</taxon>
        <taxon>rosids</taxon>
        <taxon>malvids</taxon>
        <taxon>Sapindales</taxon>
        <taxon>Meliaceae</taxon>
        <taxon>Melia</taxon>
    </lineage>
</organism>
<sequence>MIETGSMPHSEEVGKIISWFCKGSKSKEAFLVYTLAKEKNKYPPQSAVNFLISSLCQKDETVKLALEMLDDFSGEAQKYAIKPFSSVIGSLCRMKDVDGAKTLLFKMISEGPPPGNAVFNYVISAHSKAGDMKQAIEIMKLMKTRGLKPDVYSYTVVMSGYANGGQMEEACKILYEAKKNHSRLSSVTYHTLIRGYCKLEEFDKALKLLNEMKDVGIQPNVDEYNKLMQSLCLKALDWRAAEKLLKDMKLKGVEGEEGWYILDENQQHIGPYAISELREHFLNGYPLETTLVWSQGRSEWQPLCSIPQVLSGISQPAVPFKDGAEGAREGVIEALGLQNQSFSSDEKGVSSNVDDEFEKWRREVREAEIEAERLKNGSTSDNVAGYLRGDDDDGVPASPDGEEEFTDDDGTAYKWDGSLKAWVPQEIMSSINEKYRVEEMTFLEEEEVFPTVNVTNATVNDEVVKEKVNGTDNVMDAKHNGKRKQPDKQVEKKMLLLYSRVIFCRSIAISREANKPPDSWFELKVNTHVYVTGLPDDVTVEEEYVAGGGGIFQVRNNQRGSGNQEPRVKIYVDKETGRKKGDALVTYLKEPSVALALQILDGTSFRPGGNIPMSVTQAKFEQKGERFIAKQVDSKKKKKLKKVEDKMLGWGGRDDAKVTISATVVLRYMFTTAEMRGDKRHAALSWWSCLVIISDVLN</sequence>
<dbReference type="Proteomes" id="UP001164539">
    <property type="component" value="Chromosome 5"/>
</dbReference>
<proteinExistence type="predicted"/>
<reference evidence="1 2" key="1">
    <citation type="journal article" date="2023" name="Science">
        <title>Complex scaffold remodeling in plant triterpene biosynthesis.</title>
        <authorList>
            <person name="De La Pena R."/>
            <person name="Hodgson H."/>
            <person name="Liu J.C."/>
            <person name="Stephenson M.J."/>
            <person name="Martin A.C."/>
            <person name="Owen C."/>
            <person name="Harkess A."/>
            <person name="Leebens-Mack J."/>
            <person name="Jimenez L.E."/>
            <person name="Osbourn A."/>
            <person name="Sattely E.S."/>
        </authorList>
    </citation>
    <scope>NUCLEOTIDE SEQUENCE [LARGE SCALE GENOMIC DNA]</scope>
    <source>
        <strain evidence="2">cv. JPN11</strain>
        <tissue evidence="1">Leaf</tissue>
    </source>
</reference>
<keyword evidence="2" id="KW-1185">Reference proteome</keyword>
<protein>
    <submittedName>
        <fullName evidence="1">Pentatricopeptide repeat</fullName>
    </submittedName>
</protein>
<name>A0ACC1Y6H4_MELAZ</name>
<evidence type="ECO:0000313" key="2">
    <source>
        <dbReference type="Proteomes" id="UP001164539"/>
    </source>
</evidence>
<accession>A0ACC1Y6H4</accession>